<proteinExistence type="predicted"/>
<gene>
    <name evidence="2" type="ORF">BJ508DRAFT_310056</name>
</gene>
<feature type="compositionally biased region" description="Polar residues" evidence="1">
    <location>
        <begin position="88"/>
        <end position="114"/>
    </location>
</feature>
<feature type="compositionally biased region" description="Polar residues" evidence="1">
    <location>
        <begin position="680"/>
        <end position="691"/>
    </location>
</feature>
<evidence type="ECO:0000313" key="3">
    <source>
        <dbReference type="Proteomes" id="UP000275078"/>
    </source>
</evidence>
<feature type="compositionally biased region" description="Polar residues" evidence="1">
    <location>
        <begin position="598"/>
        <end position="609"/>
    </location>
</feature>
<feature type="region of interest" description="Disordered" evidence="1">
    <location>
        <begin position="1"/>
        <end position="148"/>
    </location>
</feature>
<dbReference type="AlphaFoldDB" id="A0A3N4HV81"/>
<keyword evidence="3" id="KW-1185">Reference proteome</keyword>
<name>A0A3N4HV81_ASCIM</name>
<feature type="compositionally biased region" description="Basic and acidic residues" evidence="1">
    <location>
        <begin position="36"/>
        <end position="52"/>
    </location>
</feature>
<dbReference type="Proteomes" id="UP000275078">
    <property type="component" value="Unassembled WGS sequence"/>
</dbReference>
<feature type="compositionally biased region" description="Low complexity" evidence="1">
    <location>
        <begin position="129"/>
        <end position="146"/>
    </location>
</feature>
<dbReference type="Gene3D" id="3.40.50.300">
    <property type="entry name" value="P-loop containing nucleotide triphosphate hydrolases"/>
    <property type="match status" value="1"/>
</dbReference>
<reference evidence="2 3" key="1">
    <citation type="journal article" date="2018" name="Nat. Ecol. Evol.">
        <title>Pezizomycetes genomes reveal the molecular basis of ectomycorrhizal truffle lifestyle.</title>
        <authorList>
            <person name="Murat C."/>
            <person name="Payen T."/>
            <person name="Noel B."/>
            <person name="Kuo A."/>
            <person name="Morin E."/>
            <person name="Chen J."/>
            <person name="Kohler A."/>
            <person name="Krizsan K."/>
            <person name="Balestrini R."/>
            <person name="Da Silva C."/>
            <person name="Montanini B."/>
            <person name="Hainaut M."/>
            <person name="Levati E."/>
            <person name="Barry K.W."/>
            <person name="Belfiori B."/>
            <person name="Cichocki N."/>
            <person name="Clum A."/>
            <person name="Dockter R.B."/>
            <person name="Fauchery L."/>
            <person name="Guy J."/>
            <person name="Iotti M."/>
            <person name="Le Tacon F."/>
            <person name="Lindquist E.A."/>
            <person name="Lipzen A."/>
            <person name="Malagnac F."/>
            <person name="Mello A."/>
            <person name="Molinier V."/>
            <person name="Miyauchi S."/>
            <person name="Poulain J."/>
            <person name="Riccioni C."/>
            <person name="Rubini A."/>
            <person name="Sitrit Y."/>
            <person name="Splivallo R."/>
            <person name="Traeger S."/>
            <person name="Wang M."/>
            <person name="Zifcakova L."/>
            <person name="Wipf D."/>
            <person name="Zambonelli A."/>
            <person name="Paolocci F."/>
            <person name="Nowrousian M."/>
            <person name="Ottonello S."/>
            <person name="Baldrian P."/>
            <person name="Spatafora J.W."/>
            <person name="Henrissat B."/>
            <person name="Nagy L.G."/>
            <person name="Aury J.M."/>
            <person name="Wincker P."/>
            <person name="Grigoriev I.V."/>
            <person name="Bonfante P."/>
            <person name="Martin F.M."/>
        </authorList>
    </citation>
    <scope>NUCLEOTIDE SEQUENCE [LARGE SCALE GENOMIC DNA]</scope>
    <source>
        <strain evidence="2 3">RN42</strain>
    </source>
</reference>
<feature type="compositionally biased region" description="Basic and acidic residues" evidence="1">
    <location>
        <begin position="65"/>
        <end position="84"/>
    </location>
</feature>
<sequence length="746" mass="82393">MAAPHHTAVSESGAPHRRIQPWYRSPTESVAPPRRIRNEAKDSGETEKRGGERGAATEGQIESEGCWRNRIRPEVDDGSYRRPDMYFSTATSRTTSLQATPSLQTISPGVTNSMPPKRAGNRRQHSAESSQDPTGSSQPTSSPTTSANDADAALLQITRLPRDNIERPRLLREVTSRLLANKIVFVHAMPGSGKTTFARQLASEPEKQRMDAQRSLLSGAELSAWTAHYIQWPEYKTEHGNWLSKATLADVLYSFGVPTVPQILGSCTISLLIVDDVHNSYLCQSFWMELMEYAASNIEFRNRLKIILLGSWVDPLFWGMYNLTEPDESDLTNPYSLIQASWTAQATAPAPAPASTFTVQHPLYFSSEEFKELAKIEYADENKAFSWWQTCLADDLLEEIFRYTHGHPALSTAFIAAIFNRGSQTLKRKSIGKGDGTLINMDDFRGSPNFTDGPGVSGIVESMFKLVSPDSVIHQLLPQRNVLRQHGQAVENMIRKICGIERTPRPTLSRSKQSLEKLSFAYHDGIFDIQGGFKIPTKLQAGWLVDILQNPEPNTAASSTDSQQDTGSDASSSHSSTTVASTLSNSRSPLSNSQSPTLSTGSSQPTQIQPPVVYNCFDPRLMYVPAATLYPAVSQPQYAAPQPQYPAGNSAPAMPDGNSVYGAPASSNGDNYMQHRSQTAYGNTQTPTPSQHIRRQPDAQTQPQVLQTGLHMVVPALTRQTRQQTDAQPRYNTTLVPNQQYDLYNM</sequence>
<feature type="compositionally biased region" description="Low complexity" evidence="1">
    <location>
        <begin position="557"/>
        <end position="597"/>
    </location>
</feature>
<evidence type="ECO:0000256" key="1">
    <source>
        <dbReference type="SAM" id="MobiDB-lite"/>
    </source>
</evidence>
<accession>A0A3N4HV81</accession>
<protein>
    <submittedName>
        <fullName evidence="2">Uncharacterized protein</fullName>
    </submittedName>
</protein>
<organism evidence="2 3">
    <name type="scientific">Ascobolus immersus RN42</name>
    <dbReference type="NCBI Taxonomy" id="1160509"/>
    <lineage>
        <taxon>Eukaryota</taxon>
        <taxon>Fungi</taxon>
        <taxon>Dikarya</taxon>
        <taxon>Ascomycota</taxon>
        <taxon>Pezizomycotina</taxon>
        <taxon>Pezizomycetes</taxon>
        <taxon>Pezizales</taxon>
        <taxon>Ascobolaceae</taxon>
        <taxon>Ascobolus</taxon>
    </lineage>
</organism>
<feature type="region of interest" description="Disordered" evidence="1">
    <location>
        <begin position="552"/>
        <end position="611"/>
    </location>
</feature>
<evidence type="ECO:0000313" key="2">
    <source>
        <dbReference type="EMBL" id="RPA77589.1"/>
    </source>
</evidence>
<dbReference type="EMBL" id="ML119724">
    <property type="protein sequence ID" value="RPA77589.1"/>
    <property type="molecule type" value="Genomic_DNA"/>
</dbReference>
<dbReference type="InterPro" id="IPR027417">
    <property type="entry name" value="P-loop_NTPase"/>
</dbReference>
<feature type="region of interest" description="Disordered" evidence="1">
    <location>
        <begin position="680"/>
        <end position="699"/>
    </location>
</feature>
<dbReference type="SUPFAM" id="SSF52540">
    <property type="entry name" value="P-loop containing nucleoside triphosphate hydrolases"/>
    <property type="match status" value="1"/>
</dbReference>